<evidence type="ECO:0000256" key="9">
    <source>
        <dbReference type="ARBA" id="ARBA00023239"/>
    </source>
</evidence>
<comment type="subunit">
    <text evidence="12">Homotetramer; dimer of dimers.</text>
</comment>
<evidence type="ECO:0000313" key="17">
    <source>
        <dbReference type="Proteomes" id="UP000319746"/>
    </source>
</evidence>
<dbReference type="GO" id="GO:0005829">
    <property type="term" value="C:cytosol"/>
    <property type="evidence" value="ECO:0007669"/>
    <property type="project" value="TreeGrafter"/>
</dbReference>
<dbReference type="InterPro" id="IPR013785">
    <property type="entry name" value="Aldolase_TIM"/>
</dbReference>
<feature type="active site" description="Proton donor/acceptor" evidence="12 14">
    <location>
        <position position="151"/>
    </location>
</feature>
<comment type="subcellular location">
    <subcellularLocation>
        <location evidence="12">Cytoplasm</location>
    </subcellularLocation>
</comment>
<feature type="site" description="Part of a proton relay during catalysis" evidence="12">
    <location>
        <position position="125"/>
    </location>
</feature>
<dbReference type="Gene3D" id="3.20.20.70">
    <property type="entry name" value="Aldolase class I"/>
    <property type="match status" value="1"/>
</dbReference>
<feature type="binding site" evidence="12 15">
    <location>
        <position position="219"/>
    </location>
    <ligand>
        <name>pyruvate</name>
        <dbReference type="ChEBI" id="CHEBI:15361"/>
    </ligand>
</feature>
<name>A0A543AK79_9MICC</name>
<evidence type="ECO:0000256" key="14">
    <source>
        <dbReference type="PIRSR" id="PIRSR001365-1"/>
    </source>
</evidence>
<dbReference type="Proteomes" id="UP000319746">
    <property type="component" value="Unassembled WGS sequence"/>
</dbReference>
<keyword evidence="7 12" id="KW-0220">Diaminopimelate biosynthesis</keyword>
<dbReference type="InterPro" id="IPR005263">
    <property type="entry name" value="DapA"/>
</dbReference>
<dbReference type="EC" id="4.3.3.7" evidence="4 12"/>
<gene>
    <name evidence="12" type="primary">dapA</name>
    <name evidence="16" type="ORF">FB556_1609</name>
</gene>
<evidence type="ECO:0000256" key="8">
    <source>
        <dbReference type="ARBA" id="ARBA00023154"/>
    </source>
</evidence>
<dbReference type="SUPFAM" id="SSF51569">
    <property type="entry name" value="Aldolase"/>
    <property type="match status" value="1"/>
</dbReference>
<dbReference type="PRINTS" id="PR00146">
    <property type="entry name" value="DHPICSNTHASE"/>
</dbReference>
<keyword evidence="10 12" id="KW-0704">Schiff base</keyword>
<reference evidence="16 17" key="1">
    <citation type="submission" date="2019-06" db="EMBL/GenBank/DDBJ databases">
        <title>Sequencing the genomes of 1000 actinobacteria strains.</title>
        <authorList>
            <person name="Klenk H.-P."/>
        </authorList>
    </citation>
    <scope>NUCLEOTIDE SEQUENCE [LARGE SCALE GENOMIC DNA]</scope>
    <source>
        <strain evidence="16 17">DSM 24083</strain>
    </source>
</reference>
<evidence type="ECO:0000256" key="5">
    <source>
        <dbReference type="ARBA" id="ARBA00022490"/>
    </source>
</evidence>
<dbReference type="PANTHER" id="PTHR12128:SF66">
    <property type="entry name" value="4-HYDROXY-2-OXOGLUTARATE ALDOLASE, MITOCHONDRIAL"/>
    <property type="match status" value="1"/>
</dbReference>
<comment type="caution">
    <text evidence="16">The sequence shown here is derived from an EMBL/GenBank/DDBJ whole genome shotgun (WGS) entry which is preliminary data.</text>
</comment>
<dbReference type="HAMAP" id="MF_00418">
    <property type="entry name" value="DapA"/>
    <property type="match status" value="1"/>
</dbReference>
<dbReference type="SMART" id="SM01130">
    <property type="entry name" value="DHDPS"/>
    <property type="match status" value="1"/>
</dbReference>
<feature type="site" description="Part of a proton relay during catalysis" evidence="12">
    <location>
        <position position="62"/>
    </location>
</feature>
<evidence type="ECO:0000256" key="3">
    <source>
        <dbReference type="ARBA" id="ARBA00007592"/>
    </source>
</evidence>
<dbReference type="InterPro" id="IPR002220">
    <property type="entry name" value="DapA-like"/>
</dbReference>
<proteinExistence type="inferred from homology"/>
<keyword evidence="17" id="KW-1185">Reference proteome</keyword>
<protein>
    <recommendedName>
        <fullName evidence="4 12">4-hydroxy-tetrahydrodipicolinate synthase</fullName>
        <shortName evidence="12">HTPA synthase</shortName>
        <ecNumber evidence="4 12">4.3.3.7</ecNumber>
    </recommendedName>
</protein>
<sequence>MSQTPSTTRIGDASMTESFFGTMIPAMVTPFNDDGELDIPAAQSLATHLVDNGADGLVVTGTTGETPTLTDDENIKVFEAVVEAVGGRAKVIAGTGMNDTAHSAHLSQRAAAAGVDGLLLVTPYYNKPNQAGIRAHFEHISSSTDLPVMLYDIPGRSVMPIKPETIMALAAHPNIVALKDAKADYQSTTLVLANTDLAVYSGDDGLTLPLMAAGAVGVVSVTGQVAPRTYRELVDAANAGDFITARAKHFELDPIQRAVMTHVQGAVAAKTVLHWQGLIPSPRVRLPLLAVTDEEAERIKADLAEGGITF</sequence>
<keyword evidence="9 12" id="KW-0456">Lyase</keyword>
<evidence type="ECO:0000256" key="1">
    <source>
        <dbReference type="ARBA" id="ARBA00003294"/>
    </source>
</evidence>
<dbReference type="GO" id="GO:0009089">
    <property type="term" value="P:lysine biosynthetic process via diaminopimelate"/>
    <property type="evidence" value="ECO:0007669"/>
    <property type="project" value="UniProtKB-UniRule"/>
</dbReference>
<dbReference type="CDD" id="cd00950">
    <property type="entry name" value="DHDPS"/>
    <property type="match status" value="1"/>
</dbReference>
<evidence type="ECO:0000256" key="13">
    <source>
        <dbReference type="PIRNR" id="PIRNR001365"/>
    </source>
</evidence>
<dbReference type="GO" id="GO:0019877">
    <property type="term" value="P:diaminopimelate biosynthetic process"/>
    <property type="evidence" value="ECO:0007669"/>
    <property type="project" value="UniProtKB-UniRule"/>
</dbReference>
<dbReference type="UniPathway" id="UPA00034">
    <property type="reaction ID" value="UER00017"/>
</dbReference>
<comment type="function">
    <text evidence="1 12">Catalyzes the condensation of (S)-aspartate-beta-semialdehyde [(S)-ASA] and pyruvate to 4-hydroxy-tetrahydrodipicolinate (HTPA).</text>
</comment>
<evidence type="ECO:0000256" key="10">
    <source>
        <dbReference type="ARBA" id="ARBA00023270"/>
    </source>
</evidence>
<comment type="pathway">
    <text evidence="2 12">Amino-acid biosynthesis; L-lysine biosynthesis via DAP pathway; (S)-tetrahydrodipicolinate from L-aspartate: step 3/4.</text>
</comment>
<dbReference type="GO" id="GO:0008840">
    <property type="term" value="F:4-hydroxy-tetrahydrodipicolinate synthase activity"/>
    <property type="evidence" value="ECO:0007669"/>
    <property type="project" value="UniProtKB-UniRule"/>
</dbReference>
<dbReference type="AlphaFoldDB" id="A0A543AK79"/>
<dbReference type="PANTHER" id="PTHR12128">
    <property type="entry name" value="DIHYDRODIPICOLINATE SYNTHASE"/>
    <property type="match status" value="1"/>
</dbReference>
<organism evidence="16 17">
    <name type="scientific">Enteractinococcus coprophilus</name>
    <dbReference type="NCBI Taxonomy" id="1027633"/>
    <lineage>
        <taxon>Bacteria</taxon>
        <taxon>Bacillati</taxon>
        <taxon>Actinomycetota</taxon>
        <taxon>Actinomycetes</taxon>
        <taxon>Micrococcales</taxon>
        <taxon>Micrococcaceae</taxon>
    </lineage>
</organism>
<evidence type="ECO:0000256" key="11">
    <source>
        <dbReference type="ARBA" id="ARBA00047836"/>
    </source>
</evidence>
<dbReference type="Pfam" id="PF00701">
    <property type="entry name" value="DHDPS"/>
    <property type="match status" value="1"/>
</dbReference>
<feature type="binding site" evidence="12 15">
    <location>
        <position position="63"/>
    </location>
    <ligand>
        <name>pyruvate</name>
        <dbReference type="ChEBI" id="CHEBI:15361"/>
    </ligand>
</feature>
<dbReference type="InterPro" id="IPR020625">
    <property type="entry name" value="Schiff_base-form_aldolases_AS"/>
</dbReference>
<dbReference type="EMBL" id="VFOU01000002">
    <property type="protein sequence ID" value="TQL72936.1"/>
    <property type="molecule type" value="Genomic_DNA"/>
</dbReference>
<evidence type="ECO:0000256" key="2">
    <source>
        <dbReference type="ARBA" id="ARBA00005120"/>
    </source>
</evidence>
<dbReference type="PIRSF" id="PIRSF001365">
    <property type="entry name" value="DHDPS"/>
    <property type="match status" value="1"/>
</dbReference>
<evidence type="ECO:0000256" key="7">
    <source>
        <dbReference type="ARBA" id="ARBA00022915"/>
    </source>
</evidence>
<keyword evidence="5 12" id="KW-0963">Cytoplasm</keyword>
<accession>A0A543AK79</accession>
<evidence type="ECO:0000256" key="4">
    <source>
        <dbReference type="ARBA" id="ARBA00012086"/>
    </source>
</evidence>
<evidence type="ECO:0000256" key="6">
    <source>
        <dbReference type="ARBA" id="ARBA00022605"/>
    </source>
</evidence>
<dbReference type="NCBIfam" id="TIGR00674">
    <property type="entry name" value="dapA"/>
    <property type="match status" value="1"/>
</dbReference>
<keyword evidence="8 12" id="KW-0457">Lysine biosynthesis</keyword>
<feature type="active site" description="Schiff-base intermediate with substrate" evidence="12 14">
    <location>
        <position position="179"/>
    </location>
</feature>
<evidence type="ECO:0000256" key="15">
    <source>
        <dbReference type="PIRSR" id="PIRSR001365-2"/>
    </source>
</evidence>
<evidence type="ECO:0000313" key="16">
    <source>
        <dbReference type="EMBL" id="TQL72936.1"/>
    </source>
</evidence>
<keyword evidence="6 12" id="KW-0028">Amino-acid biosynthesis</keyword>
<comment type="similarity">
    <text evidence="3 12 13">Belongs to the DapA family.</text>
</comment>
<comment type="caution">
    <text evidence="12">Was originally thought to be a dihydrodipicolinate synthase (DHDPS), catalyzing the condensation of (S)-aspartate-beta-semialdehyde [(S)-ASA] and pyruvate to dihydrodipicolinate (DHDP). However, it was shown in E.coli that the product of the enzymatic reaction is not dihydrodipicolinate but in fact (4S)-4-hydroxy-2,3,4,5-tetrahydro-(2S)-dipicolinic acid (HTPA), and that the consecutive dehydration reaction leading to DHDP is not spontaneous but catalyzed by DapB.</text>
</comment>
<dbReference type="RefSeq" id="WP_246057269.1">
    <property type="nucleotide sequence ID" value="NZ_BAABAN010000005.1"/>
</dbReference>
<dbReference type="PROSITE" id="PS00666">
    <property type="entry name" value="DHDPS_2"/>
    <property type="match status" value="1"/>
</dbReference>
<evidence type="ECO:0000256" key="12">
    <source>
        <dbReference type="HAMAP-Rule" id="MF_00418"/>
    </source>
</evidence>
<comment type="catalytic activity">
    <reaction evidence="11 12">
        <text>L-aspartate 4-semialdehyde + pyruvate = (2S,4S)-4-hydroxy-2,3,4,5-tetrahydrodipicolinate + H2O + H(+)</text>
        <dbReference type="Rhea" id="RHEA:34171"/>
        <dbReference type="ChEBI" id="CHEBI:15361"/>
        <dbReference type="ChEBI" id="CHEBI:15377"/>
        <dbReference type="ChEBI" id="CHEBI:15378"/>
        <dbReference type="ChEBI" id="CHEBI:67139"/>
        <dbReference type="ChEBI" id="CHEBI:537519"/>
        <dbReference type="EC" id="4.3.3.7"/>
    </reaction>
</comment>